<organism evidence="6 7">
    <name type="scientific">Pedobacter ginsengiterrae</name>
    <dbReference type="NCBI Taxonomy" id="871696"/>
    <lineage>
        <taxon>Bacteria</taxon>
        <taxon>Pseudomonadati</taxon>
        <taxon>Bacteroidota</taxon>
        <taxon>Sphingobacteriia</taxon>
        <taxon>Sphingobacteriales</taxon>
        <taxon>Sphingobacteriaceae</taxon>
        <taxon>Pedobacter</taxon>
    </lineage>
</organism>
<gene>
    <name evidence="6" type="ORF">GCM10022246_29100</name>
</gene>
<feature type="chain" id="PRO_5045356935" evidence="4">
    <location>
        <begin position="22"/>
        <end position="808"/>
    </location>
</feature>
<evidence type="ECO:0000256" key="3">
    <source>
        <dbReference type="ARBA" id="ARBA00023237"/>
    </source>
</evidence>
<comment type="subcellular location">
    <subcellularLocation>
        <location evidence="1">Cell outer membrane</location>
    </subcellularLocation>
</comment>
<keyword evidence="2" id="KW-0472">Membrane</keyword>
<evidence type="ECO:0000313" key="6">
    <source>
        <dbReference type="EMBL" id="GAA3974865.1"/>
    </source>
</evidence>
<protein>
    <submittedName>
        <fullName evidence="6">Outer membrane beta-barrel family protein</fullName>
    </submittedName>
</protein>
<dbReference type="PANTHER" id="PTHR40980">
    <property type="entry name" value="PLUG DOMAIN-CONTAINING PROTEIN"/>
    <property type="match status" value="1"/>
</dbReference>
<feature type="signal peptide" evidence="4">
    <location>
        <begin position="1"/>
        <end position="21"/>
    </location>
</feature>
<dbReference type="InterPro" id="IPR041700">
    <property type="entry name" value="OMP_b-brl_3"/>
</dbReference>
<reference evidence="7" key="1">
    <citation type="journal article" date="2019" name="Int. J. Syst. Evol. Microbiol.">
        <title>The Global Catalogue of Microorganisms (GCM) 10K type strain sequencing project: providing services to taxonomists for standard genome sequencing and annotation.</title>
        <authorList>
            <consortium name="The Broad Institute Genomics Platform"/>
            <consortium name="The Broad Institute Genome Sequencing Center for Infectious Disease"/>
            <person name="Wu L."/>
            <person name="Ma J."/>
        </authorList>
    </citation>
    <scope>NUCLEOTIDE SEQUENCE [LARGE SCALE GENOMIC DNA]</scope>
    <source>
        <strain evidence="7">JCM 17338</strain>
    </source>
</reference>
<dbReference type="Pfam" id="PF14905">
    <property type="entry name" value="OMP_b-brl_3"/>
    <property type="match status" value="1"/>
</dbReference>
<name>A0ABP7Q1Q3_9SPHI</name>
<keyword evidence="7" id="KW-1185">Reference proteome</keyword>
<dbReference type="SUPFAM" id="SSF49478">
    <property type="entry name" value="Cna protein B-type domain"/>
    <property type="match status" value="1"/>
</dbReference>
<proteinExistence type="predicted"/>
<dbReference type="EMBL" id="BAABAK010000015">
    <property type="protein sequence ID" value="GAA3974865.1"/>
    <property type="molecule type" value="Genomic_DNA"/>
</dbReference>
<keyword evidence="4" id="KW-0732">Signal</keyword>
<evidence type="ECO:0000259" key="5">
    <source>
        <dbReference type="Pfam" id="PF14905"/>
    </source>
</evidence>
<keyword evidence="3" id="KW-0998">Cell outer membrane</keyword>
<dbReference type="InterPro" id="IPR037066">
    <property type="entry name" value="Plug_dom_sf"/>
</dbReference>
<dbReference type="Proteomes" id="UP001501081">
    <property type="component" value="Unassembled WGS sequence"/>
</dbReference>
<accession>A0ABP7Q1Q3</accession>
<evidence type="ECO:0000313" key="7">
    <source>
        <dbReference type="Proteomes" id="UP001501081"/>
    </source>
</evidence>
<sequence>MNFLRSLLLLFLLLSTISSFSQKKNKTIKIIVLNEKNVPFQYVTVQLFLAKNSSSIQTVKTDNKGIAIFTQPAPGTYFFYAKAVGYETYKTDIIKSPFVLNSLTLRILPTSQLLKEVTIEGNKPGVQYIQGKIVVNIDADITNTGTTVLELLEKSPGVMVNKEGAISLQGKSTVLVMIDEKPTYLSGVDLTNLLASMNSAQVNQIELITNPSAKYDASGNGGIINIKTKKNNQDGFNGTITTIAGWSRDYKNNNSLLLNYKTRKINAFATASYNTNNNFVDIKAYRNYFGNNQATEALDQTTAISSLTHYKFLKTGLDFYASKNTTIGIALSGTLIKKDGESNALATWKKESGSIDSAISTNSNTQYEFRNGAINLNLKQSIGDQQDLSVDLDMLSYSLNNNQEFTNKLLTFKGYTQGTNIEVPSTIKIYAVKADHIIHFNDNAQLESGIKASSINTDNSAGYTNLNGNMRYPDLNRSNHFKYKENVNAIYSTYQKKMGRINAQLGLRYEHTNYDANQLGNAVKPDSTFSRSYGNLFPSGYLSYQADSLNIFTITASRRIDRPAYQKLNPFTFIVNKYTIQRGNPYILPQYSWNLELSHRFKQVLTTSLSYSIVDNYFSQIFLSEGSDVLIYTDGNVGKMTNLGLSVSLQFFPAKWWLFNGQGNFNYKKFNGYQNINYQSYINQFQLSLSNQFSITKTFSGEVSGFYLTKARNDLQELLYPNGQISAGLSKSILKGKGSLKFNARDIFFTQKMEGLTDFPQAQEYFKLTRDSRLFVLSFSYRFGKPIKATKRSNGGATDEMRRVGGLN</sequence>
<evidence type="ECO:0000256" key="2">
    <source>
        <dbReference type="ARBA" id="ARBA00023136"/>
    </source>
</evidence>
<dbReference type="Gene3D" id="2.40.170.20">
    <property type="entry name" value="TonB-dependent receptor, beta-barrel domain"/>
    <property type="match status" value="1"/>
</dbReference>
<evidence type="ECO:0000256" key="1">
    <source>
        <dbReference type="ARBA" id="ARBA00004442"/>
    </source>
</evidence>
<dbReference type="InterPro" id="IPR013783">
    <property type="entry name" value="Ig-like_fold"/>
</dbReference>
<comment type="caution">
    <text evidence="6">The sequence shown here is derived from an EMBL/GenBank/DDBJ whole genome shotgun (WGS) entry which is preliminary data.</text>
</comment>
<dbReference type="Gene3D" id="2.170.130.10">
    <property type="entry name" value="TonB-dependent receptor, plug domain"/>
    <property type="match status" value="1"/>
</dbReference>
<dbReference type="Gene3D" id="2.60.40.10">
    <property type="entry name" value="Immunoglobulins"/>
    <property type="match status" value="1"/>
</dbReference>
<feature type="domain" description="Outer membrane protein beta-barrel" evidence="5">
    <location>
        <begin position="384"/>
        <end position="781"/>
    </location>
</feature>
<dbReference type="InterPro" id="IPR036942">
    <property type="entry name" value="Beta-barrel_TonB_sf"/>
</dbReference>
<dbReference type="PANTHER" id="PTHR40980:SF4">
    <property type="entry name" value="TONB-DEPENDENT RECEPTOR-LIKE BETA-BARREL DOMAIN-CONTAINING PROTEIN"/>
    <property type="match status" value="1"/>
</dbReference>
<dbReference type="SUPFAM" id="SSF56935">
    <property type="entry name" value="Porins"/>
    <property type="match status" value="1"/>
</dbReference>
<evidence type="ECO:0000256" key="4">
    <source>
        <dbReference type="SAM" id="SignalP"/>
    </source>
</evidence>